<dbReference type="SUPFAM" id="SSF103473">
    <property type="entry name" value="MFS general substrate transporter"/>
    <property type="match status" value="1"/>
</dbReference>
<evidence type="ECO:0000256" key="6">
    <source>
        <dbReference type="SAM" id="Phobius"/>
    </source>
</evidence>
<dbReference type="Proteomes" id="UP000431913">
    <property type="component" value="Unassembled WGS sequence"/>
</dbReference>
<evidence type="ECO:0000256" key="5">
    <source>
        <dbReference type="ARBA" id="ARBA00023136"/>
    </source>
</evidence>
<dbReference type="EMBL" id="VUNJ01000016">
    <property type="protein sequence ID" value="MST92890.1"/>
    <property type="molecule type" value="Genomic_DNA"/>
</dbReference>
<evidence type="ECO:0000313" key="8">
    <source>
        <dbReference type="EMBL" id="MST92890.1"/>
    </source>
</evidence>
<dbReference type="PANTHER" id="PTHR23531:SF1">
    <property type="entry name" value="QUINOLENE RESISTANCE PROTEIN NORA"/>
    <property type="match status" value="1"/>
</dbReference>
<dbReference type="EMBL" id="WMZR01000017">
    <property type="protein sequence ID" value="MTS52376.1"/>
    <property type="molecule type" value="Genomic_DNA"/>
</dbReference>
<name>A0A6I2UBY8_9FIRM</name>
<dbReference type="RefSeq" id="WP_009322932.1">
    <property type="nucleotide sequence ID" value="NZ_CATXDA010000002.1"/>
</dbReference>
<feature type="transmembrane region" description="Helical" evidence="6">
    <location>
        <begin position="141"/>
        <end position="160"/>
    </location>
</feature>
<dbReference type="Gene3D" id="1.20.1250.20">
    <property type="entry name" value="MFS general substrate transporter like domains"/>
    <property type="match status" value="1"/>
</dbReference>
<evidence type="ECO:0000259" key="7">
    <source>
        <dbReference type="PROSITE" id="PS50850"/>
    </source>
</evidence>
<evidence type="ECO:0000256" key="3">
    <source>
        <dbReference type="ARBA" id="ARBA00022692"/>
    </source>
</evidence>
<reference evidence="8 10" key="2">
    <citation type="submission" date="2019-08" db="EMBL/GenBank/DDBJ databases">
        <title>In-depth cultivation of the pig gut microbiome towards novel bacterial diversity and tailored functional studies.</title>
        <authorList>
            <person name="Wylensek D."/>
            <person name="Hitch T.C.A."/>
            <person name="Clavel T."/>
        </authorList>
    </citation>
    <scope>NUCLEOTIDE SEQUENCE [LARGE SCALE GENOMIC DNA]</scope>
    <source>
        <strain evidence="8 10">WCA3-601-WT-6J</strain>
    </source>
</reference>
<dbReference type="InterPro" id="IPR001958">
    <property type="entry name" value="Tet-R_TetA/multi-R_MdtG-like"/>
</dbReference>
<evidence type="ECO:0000256" key="1">
    <source>
        <dbReference type="ARBA" id="ARBA00004651"/>
    </source>
</evidence>
<sequence>MTQSPLTEPKKLWNIPYILVLTVSTLSSFSFYMVATILSKYLVGLGASITFAGFVVGLFSITSLVCRPFCGVMADRLNNIWLLIVSNLLMSIGLLGFAFTNSMPLMILFRVCNGVGFSINGTVQMALIVHFIPKDRTGEGIGYIGISQLIGSACAPAVGLEIADRLGMPAAFLAAALLTIAAAVMLLFLRDIQPPKKKAAKKGISFGDFFERRAVPFTIPYSTFSFANGVINGYLVMFADEYGIEKVSVYFTMYAVAVFLVRPFSGKLMDKKGLQYTVFPGMIACAASLFLLGFCNSLWLILLTGILRALGQGAAQPSLQAGCINHVGRERSGVATSTYFLGGDIGQGIGPMVGGFILAQIAGLAGYRVLFCFCGALMLAALGYFYVMFPRNAETKKNL</sequence>
<dbReference type="GO" id="GO:0005886">
    <property type="term" value="C:plasma membrane"/>
    <property type="evidence" value="ECO:0007669"/>
    <property type="project" value="UniProtKB-SubCell"/>
</dbReference>
<feature type="transmembrane region" description="Helical" evidence="6">
    <location>
        <begin position="105"/>
        <end position="129"/>
    </location>
</feature>
<feature type="transmembrane region" description="Helical" evidence="6">
    <location>
        <begin position="365"/>
        <end position="387"/>
    </location>
</feature>
<evidence type="ECO:0000313" key="11">
    <source>
        <dbReference type="Proteomes" id="UP000449193"/>
    </source>
</evidence>
<keyword evidence="4 6" id="KW-1133">Transmembrane helix</keyword>
<protein>
    <submittedName>
        <fullName evidence="8">MFS transporter</fullName>
    </submittedName>
</protein>
<evidence type="ECO:0000256" key="2">
    <source>
        <dbReference type="ARBA" id="ARBA00022448"/>
    </source>
</evidence>
<dbReference type="PANTHER" id="PTHR23531">
    <property type="entry name" value="QUINOLENE RESISTANCE PROTEIN NORA"/>
    <property type="match status" value="1"/>
</dbReference>
<accession>A0A6I2UBY8</accession>
<evidence type="ECO:0000313" key="10">
    <source>
        <dbReference type="Proteomes" id="UP000431913"/>
    </source>
</evidence>
<keyword evidence="3 6" id="KW-0812">Transmembrane</keyword>
<feature type="domain" description="Major facilitator superfamily (MFS) profile" evidence="7">
    <location>
        <begin position="16"/>
        <end position="393"/>
    </location>
</feature>
<keyword evidence="2" id="KW-0813">Transport</keyword>
<feature type="transmembrane region" description="Helical" evidence="6">
    <location>
        <begin position="12"/>
        <end position="35"/>
    </location>
</feature>
<organism evidence="8 10">
    <name type="scientific">Ruthenibacterium lactatiformans</name>
    <dbReference type="NCBI Taxonomy" id="1550024"/>
    <lineage>
        <taxon>Bacteria</taxon>
        <taxon>Bacillati</taxon>
        <taxon>Bacillota</taxon>
        <taxon>Clostridia</taxon>
        <taxon>Eubacteriales</taxon>
        <taxon>Oscillospiraceae</taxon>
        <taxon>Ruthenibacterium</taxon>
    </lineage>
</organism>
<dbReference type="PRINTS" id="PR01035">
    <property type="entry name" value="TCRTETA"/>
</dbReference>
<dbReference type="InterPro" id="IPR052714">
    <property type="entry name" value="MFS_Exporter"/>
</dbReference>
<evidence type="ECO:0000256" key="4">
    <source>
        <dbReference type="ARBA" id="ARBA00022989"/>
    </source>
</evidence>
<dbReference type="Proteomes" id="UP000449193">
    <property type="component" value="Unassembled WGS sequence"/>
</dbReference>
<feature type="transmembrane region" description="Helical" evidence="6">
    <location>
        <begin position="166"/>
        <end position="189"/>
    </location>
</feature>
<dbReference type="CDD" id="cd17489">
    <property type="entry name" value="MFS_YfcJ_like"/>
    <property type="match status" value="1"/>
</dbReference>
<comment type="subcellular location">
    <subcellularLocation>
        <location evidence="1">Cell membrane</location>
        <topology evidence="1">Multi-pass membrane protein</topology>
    </subcellularLocation>
</comment>
<feature type="transmembrane region" description="Helical" evidence="6">
    <location>
        <begin position="78"/>
        <end position="99"/>
    </location>
</feature>
<keyword evidence="5 6" id="KW-0472">Membrane</keyword>
<feature type="transmembrane region" description="Helical" evidence="6">
    <location>
        <begin position="247"/>
        <end position="264"/>
    </location>
</feature>
<dbReference type="InterPro" id="IPR036259">
    <property type="entry name" value="MFS_trans_sf"/>
</dbReference>
<gene>
    <name evidence="8" type="ORF">FYJ76_13285</name>
    <name evidence="9" type="ORF">GMD52_12615</name>
</gene>
<dbReference type="InterPro" id="IPR011701">
    <property type="entry name" value="MFS"/>
</dbReference>
<feature type="transmembrane region" description="Helical" evidence="6">
    <location>
        <begin position="41"/>
        <end position="66"/>
    </location>
</feature>
<comment type="caution">
    <text evidence="8">The sequence shown here is derived from an EMBL/GenBank/DDBJ whole genome shotgun (WGS) entry which is preliminary data.</text>
</comment>
<reference evidence="9 11" key="1">
    <citation type="journal article" date="2019" name="Nat. Med.">
        <title>A library of human gut bacterial isolates paired with longitudinal multiomics data enables mechanistic microbiome research.</title>
        <authorList>
            <person name="Poyet M."/>
            <person name="Groussin M."/>
            <person name="Gibbons S.M."/>
            <person name="Avila-Pacheco J."/>
            <person name="Jiang X."/>
            <person name="Kearney S.M."/>
            <person name="Perrotta A.R."/>
            <person name="Berdy B."/>
            <person name="Zhao S."/>
            <person name="Lieberman T.D."/>
            <person name="Swanson P.K."/>
            <person name="Smith M."/>
            <person name="Roesemann S."/>
            <person name="Alexander J.E."/>
            <person name="Rich S.A."/>
            <person name="Livny J."/>
            <person name="Vlamakis H."/>
            <person name="Clish C."/>
            <person name="Bullock K."/>
            <person name="Deik A."/>
            <person name="Scott J."/>
            <person name="Pierce K.A."/>
            <person name="Xavier R.J."/>
            <person name="Alm E.J."/>
        </authorList>
    </citation>
    <scope>NUCLEOTIDE SEQUENCE [LARGE SCALE GENOMIC DNA]</scope>
    <source>
        <strain evidence="9 11">BIOML-A7</strain>
    </source>
</reference>
<dbReference type="PROSITE" id="PS50850">
    <property type="entry name" value="MFS"/>
    <property type="match status" value="1"/>
</dbReference>
<feature type="transmembrane region" description="Helical" evidence="6">
    <location>
        <begin position="276"/>
        <end position="302"/>
    </location>
</feature>
<dbReference type="InterPro" id="IPR020846">
    <property type="entry name" value="MFS_dom"/>
</dbReference>
<dbReference type="AlphaFoldDB" id="A0A6I2UBY8"/>
<dbReference type="Pfam" id="PF07690">
    <property type="entry name" value="MFS_1"/>
    <property type="match status" value="1"/>
</dbReference>
<proteinExistence type="predicted"/>
<evidence type="ECO:0000313" key="9">
    <source>
        <dbReference type="EMBL" id="MTS52376.1"/>
    </source>
</evidence>
<dbReference type="GO" id="GO:0022857">
    <property type="term" value="F:transmembrane transporter activity"/>
    <property type="evidence" value="ECO:0007669"/>
    <property type="project" value="InterPro"/>
</dbReference>